<evidence type="ECO:0000256" key="1">
    <source>
        <dbReference type="ARBA" id="ARBA00004571"/>
    </source>
</evidence>
<dbReference type="AlphaFoldDB" id="A0AB33Z3F1"/>
<keyword evidence="5 11" id="KW-0812">Transmembrane</keyword>
<keyword evidence="10 11" id="KW-0998">Cell outer membrane</keyword>
<evidence type="ECO:0000256" key="9">
    <source>
        <dbReference type="ARBA" id="ARBA00023170"/>
    </source>
</evidence>
<evidence type="ECO:0000259" key="15">
    <source>
        <dbReference type="Pfam" id="PF07715"/>
    </source>
</evidence>
<dbReference type="InterPro" id="IPR037066">
    <property type="entry name" value="Plug_dom_sf"/>
</dbReference>
<feature type="domain" description="TonB-dependent receptor plug" evidence="15">
    <location>
        <begin position="51"/>
        <end position="160"/>
    </location>
</feature>
<evidence type="ECO:0000256" key="12">
    <source>
        <dbReference type="RuleBase" id="RU003357"/>
    </source>
</evidence>
<dbReference type="Pfam" id="PF00593">
    <property type="entry name" value="TonB_dep_Rec_b-barrel"/>
    <property type="match status" value="1"/>
</dbReference>
<keyword evidence="17" id="KW-1185">Reference proteome</keyword>
<comment type="caution">
    <text evidence="16">The sequence shown here is derived from an EMBL/GenBank/DDBJ whole genome shotgun (WGS) entry which is preliminary data.</text>
</comment>
<dbReference type="PROSITE" id="PS52016">
    <property type="entry name" value="TONB_DEPENDENT_REC_3"/>
    <property type="match status" value="1"/>
</dbReference>
<keyword evidence="9 16" id="KW-0675">Receptor</keyword>
<evidence type="ECO:0000313" key="16">
    <source>
        <dbReference type="EMBL" id="EPD13729.1"/>
    </source>
</evidence>
<dbReference type="GO" id="GO:0009279">
    <property type="term" value="C:cell outer membrane"/>
    <property type="evidence" value="ECO:0007669"/>
    <property type="project" value="UniProtKB-SubCell"/>
</dbReference>
<dbReference type="Pfam" id="PF07715">
    <property type="entry name" value="Plug"/>
    <property type="match status" value="1"/>
</dbReference>
<evidence type="ECO:0000256" key="8">
    <source>
        <dbReference type="ARBA" id="ARBA00023136"/>
    </source>
</evidence>
<evidence type="ECO:0000256" key="2">
    <source>
        <dbReference type="ARBA" id="ARBA00008143"/>
    </source>
</evidence>
<dbReference type="InterPro" id="IPR036942">
    <property type="entry name" value="Beta-barrel_TonB_sf"/>
</dbReference>
<feature type="domain" description="TonB-dependent receptor-like beta-barrel" evidence="14">
    <location>
        <begin position="251"/>
        <end position="656"/>
    </location>
</feature>
<keyword evidence="4 11" id="KW-1134">Transmembrane beta strand</keyword>
<dbReference type="InterPro" id="IPR000531">
    <property type="entry name" value="Beta-barrel_TonB"/>
</dbReference>
<evidence type="ECO:0000259" key="14">
    <source>
        <dbReference type="Pfam" id="PF00593"/>
    </source>
</evidence>
<dbReference type="Proteomes" id="UP000015462">
    <property type="component" value="Unassembled WGS sequence"/>
</dbReference>
<proteinExistence type="inferred from homology"/>
<evidence type="ECO:0000256" key="10">
    <source>
        <dbReference type="ARBA" id="ARBA00023237"/>
    </source>
</evidence>
<keyword evidence="6 13" id="KW-0732">Signal</keyword>
<dbReference type="GO" id="GO:0044718">
    <property type="term" value="P:siderophore transmembrane transport"/>
    <property type="evidence" value="ECO:0007669"/>
    <property type="project" value="TreeGrafter"/>
</dbReference>
<evidence type="ECO:0000256" key="5">
    <source>
        <dbReference type="ARBA" id="ARBA00022692"/>
    </source>
</evidence>
<dbReference type="Gene3D" id="2.170.130.10">
    <property type="entry name" value="TonB-dependent receptor, plug domain"/>
    <property type="match status" value="1"/>
</dbReference>
<comment type="similarity">
    <text evidence="2">Belongs to the TonB-dependent receptor family. Hemoglobin/haptoglobin binding protein subfamily.</text>
</comment>
<reference evidence="16 17" key="1">
    <citation type="journal article" date="2013" name="Genome Announc.">
        <title>Genome Sequence of the Pyrene- and Fluoranthene-Degrading Bacterium Cycloclasticus sp. Strain PY97M.</title>
        <authorList>
            <person name="Cui Z."/>
            <person name="Xu G."/>
            <person name="Li Q."/>
            <person name="Gao W."/>
            <person name="Zheng L."/>
        </authorList>
    </citation>
    <scope>NUCLEOTIDE SEQUENCE [LARGE SCALE GENOMIC DNA]</scope>
    <source>
        <strain evidence="16 17">PY97M</strain>
    </source>
</reference>
<protein>
    <submittedName>
        <fullName evidence="16">TonB-dependent receptor</fullName>
    </submittedName>
</protein>
<evidence type="ECO:0000256" key="3">
    <source>
        <dbReference type="ARBA" id="ARBA00022448"/>
    </source>
</evidence>
<dbReference type="PANTHER" id="PTHR30069:SF29">
    <property type="entry name" value="HEMOGLOBIN AND HEMOGLOBIN-HAPTOGLOBIN-BINDING PROTEIN 1-RELATED"/>
    <property type="match status" value="1"/>
</dbReference>
<dbReference type="InterPro" id="IPR012910">
    <property type="entry name" value="Plug_dom"/>
</dbReference>
<gene>
    <name evidence="16" type="ORF">L196_04311</name>
</gene>
<dbReference type="GO" id="GO:0015344">
    <property type="term" value="F:siderophore uptake transmembrane transporter activity"/>
    <property type="evidence" value="ECO:0007669"/>
    <property type="project" value="TreeGrafter"/>
</dbReference>
<organism evidence="16 17">
    <name type="scientific">Cycloclasticus pugetii</name>
    <dbReference type="NCBI Taxonomy" id="34068"/>
    <lineage>
        <taxon>Bacteria</taxon>
        <taxon>Pseudomonadati</taxon>
        <taxon>Pseudomonadota</taxon>
        <taxon>Gammaproteobacteria</taxon>
        <taxon>Thiotrichales</taxon>
        <taxon>Piscirickettsiaceae</taxon>
        <taxon>Cycloclasticus</taxon>
    </lineage>
</organism>
<keyword evidence="7 12" id="KW-0798">TonB box</keyword>
<feature type="chain" id="PRO_5044214811" evidence="13">
    <location>
        <begin position="23"/>
        <end position="691"/>
    </location>
</feature>
<evidence type="ECO:0000256" key="7">
    <source>
        <dbReference type="ARBA" id="ARBA00023077"/>
    </source>
</evidence>
<dbReference type="PANTHER" id="PTHR30069">
    <property type="entry name" value="TONB-DEPENDENT OUTER MEMBRANE RECEPTOR"/>
    <property type="match status" value="1"/>
</dbReference>
<keyword evidence="3 11" id="KW-0813">Transport</keyword>
<dbReference type="CDD" id="cd01347">
    <property type="entry name" value="ligand_gated_channel"/>
    <property type="match status" value="1"/>
</dbReference>
<evidence type="ECO:0000256" key="13">
    <source>
        <dbReference type="SAM" id="SignalP"/>
    </source>
</evidence>
<accession>A0AB33Z3F1</accession>
<evidence type="ECO:0000256" key="6">
    <source>
        <dbReference type="ARBA" id="ARBA00022729"/>
    </source>
</evidence>
<comment type="subcellular location">
    <subcellularLocation>
        <location evidence="1 11">Cell outer membrane</location>
        <topology evidence="1 11">Multi-pass membrane protein</topology>
    </subcellularLocation>
</comment>
<dbReference type="SUPFAM" id="SSF56935">
    <property type="entry name" value="Porins"/>
    <property type="match status" value="1"/>
</dbReference>
<dbReference type="InterPro" id="IPR039426">
    <property type="entry name" value="TonB-dep_rcpt-like"/>
</dbReference>
<dbReference type="Gene3D" id="2.40.170.20">
    <property type="entry name" value="TonB-dependent receptor, beta-barrel domain"/>
    <property type="match status" value="1"/>
</dbReference>
<dbReference type="EMBL" id="ASHL01000002">
    <property type="protein sequence ID" value="EPD13729.1"/>
    <property type="molecule type" value="Genomic_DNA"/>
</dbReference>
<evidence type="ECO:0000313" key="17">
    <source>
        <dbReference type="Proteomes" id="UP000015462"/>
    </source>
</evidence>
<sequence>MKKTLTWLLLTIFLIFGSTSYAYDEGGDTLENIYGDEDYIYIATGRKQTVSQAPAVASIITSKTIRQIGARDIDEVLETVPGLHVSYTAGGYNPIYQIRGITSKFNSQALLLVNGIPITNIFTGDRSQAWGGMPVENISRIEVIRGPGSAIYGADAFAGTINIITKNPTEIDGLEIGASAGSFDEYRGWIQYGGSKAGWDMAFSAQVLDTHGQHENVNSDFQTTLDNLTGTSASLAPGNINLGRRALDTRLDLSKANWQLRLGYQARRDGQAGAGLFQALDPVGEADADRYNADVTYKNTDFSKNWDFKAQYSFFNSITRSDLVLLPPGANTTGIPAHTFPNGVLGKPDVYERHNRIDLSSFFTGLKKHDIRLGAGFHHQDQYKIEEKKNYLPFGPALIPLGGLVDVSDTAPFNQEKTRKIYYGFVQDAWDFAPDWTLTAGLRYDHYSDFGDTLNPRLALVWQTSYRLTSKLLYGRSFRAPSFAEQFNINNPIALGNPDLDPGIIDTYEIAFDYVASNNLKLSMNMFYYVMDDIIRFAPTTASNTGKQTGHGLEMEANWNVTNKLSIYGNYAYQSSEDKDTNSDAADAPQQQLYLRANYDISPVWSINSQLNHVRDRQRAASDLRPDISNYTTIDLTLRAKGLSPDIELALSARNLLDETVKEPSEAPGSIPDDLPLAGRAFFVELRKSFH</sequence>
<name>A0AB33Z3F1_9GAMM</name>
<evidence type="ECO:0000256" key="4">
    <source>
        <dbReference type="ARBA" id="ARBA00022452"/>
    </source>
</evidence>
<feature type="signal peptide" evidence="13">
    <location>
        <begin position="1"/>
        <end position="22"/>
    </location>
</feature>
<evidence type="ECO:0000256" key="11">
    <source>
        <dbReference type="PROSITE-ProRule" id="PRU01360"/>
    </source>
</evidence>
<keyword evidence="8 11" id="KW-0472">Membrane</keyword>
<dbReference type="RefSeq" id="WP_016390076.1">
    <property type="nucleotide sequence ID" value="NZ_KE646806.1"/>
</dbReference>